<evidence type="ECO:0000313" key="2">
    <source>
        <dbReference type="EMBL" id="RVU91041.1"/>
    </source>
</evidence>
<accession>A0A437UBR1</accession>
<organism evidence="2 3">
    <name type="scientific">Flavobacterium columnare</name>
    <dbReference type="NCBI Taxonomy" id="996"/>
    <lineage>
        <taxon>Bacteria</taxon>
        <taxon>Pseudomonadati</taxon>
        <taxon>Bacteroidota</taxon>
        <taxon>Flavobacteriia</taxon>
        <taxon>Flavobacteriales</taxon>
        <taxon>Flavobacteriaceae</taxon>
        <taxon>Flavobacterium</taxon>
    </lineage>
</organism>
<dbReference type="EMBL" id="RQSM01000003">
    <property type="protein sequence ID" value="RVU91041.1"/>
    <property type="molecule type" value="Genomic_DNA"/>
</dbReference>
<proteinExistence type="predicted"/>
<dbReference type="Proteomes" id="UP000288951">
    <property type="component" value="Unassembled WGS sequence"/>
</dbReference>
<dbReference type="Pfam" id="PF07791">
    <property type="entry name" value="Imm11"/>
    <property type="match status" value="1"/>
</dbReference>
<sequence length="185" mass="21723">MNYRFSTFYKRDVNFVYDQELNSISWLNLRSGAILETNISLVYTIDKIDTYISEYDFLPVIGIPLVSEKGMIIFEDLKEGHLQFIPVVIKDKLGNQNTNFFALNILNTIPCLDKDKSIFELDEDGDYDIKKFFIKRDSLVNYTIVRMEEHRSYIIINEEFKKRCEEAGLKGVEFIEEGHSIYTDI</sequence>
<dbReference type="AlphaFoldDB" id="A0A437UBR1"/>
<dbReference type="OrthoDB" id="7068657at2"/>
<comment type="caution">
    <text evidence="2">The sequence shown here is derived from an EMBL/GenBank/DDBJ whole genome shotgun (WGS) entry which is preliminary data.</text>
</comment>
<name>A0A437UBR1_9FLAO</name>
<feature type="domain" description="Immunity MXAN-0049 protein" evidence="1">
    <location>
        <begin position="56"/>
        <end position="176"/>
    </location>
</feature>
<dbReference type="InterPro" id="IPR012433">
    <property type="entry name" value="Imm11"/>
</dbReference>
<dbReference type="RefSeq" id="WP_127823423.1">
    <property type="nucleotide sequence ID" value="NZ_RQSM01000003.1"/>
</dbReference>
<evidence type="ECO:0000313" key="3">
    <source>
        <dbReference type="Proteomes" id="UP000288951"/>
    </source>
</evidence>
<reference evidence="2" key="1">
    <citation type="submission" date="2018-12" db="EMBL/GenBank/DDBJ databases">
        <title>Draft genome sequence of Flaovobacterium columnare ARS1 isolated from channel catfish in Alabama.</title>
        <authorList>
            <person name="Cai W."/>
            <person name="Arias C."/>
        </authorList>
    </citation>
    <scope>NUCLEOTIDE SEQUENCE [LARGE SCALE GENOMIC DNA]</scope>
    <source>
        <strain evidence="2">ARS1</strain>
    </source>
</reference>
<evidence type="ECO:0000259" key="1">
    <source>
        <dbReference type="Pfam" id="PF07791"/>
    </source>
</evidence>
<gene>
    <name evidence="2" type="ORF">EH230_09100</name>
</gene>
<protein>
    <recommendedName>
        <fullName evidence="1">Immunity MXAN-0049 protein domain-containing protein</fullName>
    </recommendedName>
</protein>
<keyword evidence="3" id="KW-1185">Reference proteome</keyword>